<dbReference type="EMBL" id="WHNZ01000040">
    <property type="protein sequence ID" value="NOV01918.1"/>
    <property type="molecule type" value="Genomic_DNA"/>
</dbReference>
<gene>
    <name evidence="3" type="ORF">GC097_18040</name>
</gene>
<proteinExistence type="predicted"/>
<reference evidence="3 4" key="1">
    <citation type="submission" date="2019-10" db="EMBL/GenBank/DDBJ databases">
        <title>Description of Paenibacillus pedi sp. nov.</title>
        <authorList>
            <person name="Carlier A."/>
            <person name="Qi S."/>
        </authorList>
    </citation>
    <scope>NUCLEOTIDE SEQUENCE [LARGE SCALE GENOMIC DNA]</scope>
    <source>
        <strain evidence="3 4">LMG 31457</strain>
    </source>
</reference>
<dbReference type="InterPro" id="IPR001387">
    <property type="entry name" value="Cro/C1-type_HTH"/>
</dbReference>
<evidence type="ECO:0000259" key="2">
    <source>
        <dbReference type="PROSITE" id="PS50943"/>
    </source>
</evidence>
<keyword evidence="4" id="KW-1185">Reference proteome</keyword>
<accession>A0ABX1ZQG2</accession>
<dbReference type="CDD" id="cd00093">
    <property type="entry name" value="HTH_XRE"/>
    <property type="match status" value="1"/>
</dbReference>
<feature type="domain" description="HTH cro/C1-type" evidence="2">
    <location>
        <begin position="25"/>
        <end position="79"/>
    </location>
</feature>
<dbReference type="SUPFAM" id="SSF47413">
    <property type="entry name" value="lambda repressor-like DNA-binding domains"/>
    <property type="match status" value="1"/>
</dbReference>
<evidence type="ECO:0000313" key="3">
    <source>
        <dbReference type="EMBL" id="NOV01918.1"/>
    </source>
</evidence>
<evidence type="ECO:0000313" key="4">
    <source>
        <dbReference type="Proteomes" id="UP000618579"/>
    </source>
</evidence>
<sequence>MIEGFSVILALTKGISKLNDIGQRIKQIRKSNDLTQIEFSKLIGISQGTPSEIEKGKSKPAVETLQQLSKIFQTDLNWLVMDDFEKNSFSNLQVEMLVKVRELDSGIQNEILEFIEFKLTRLINKTTR</sequence>
<keyword evidence="1" id="KW-0238">DNA-binding</keyword>
<dbReference type="SMART" id="SM00530">
    <property type="entry name" value="HTH_XRE"/>
    <property type="match status" value="1"/>
</dbReference>
<evidence type="ECO:0000256" key="1">
    <source>
        <dbReference type="ARBA" id="ARBA00023125"/>
    </source>
</evidence>
<protein>
    <submittedName>
        <fullName evidence="3">Helix-turn-helix domain-containing protein</fullName>
    </submittedName>
</protein>
<organism evidence="3 4">
    <name type="scientific">Paenibacillus planticolens</name>
    <dbReference type="NCBI Taxonomy" id="2654976"/>
    <lineage>
        <taxon>Bacteria</taxon>
        <taxon>Bacillati</taxon>
        <taxon>Bacillota</taxon>
        <taxon>Bacilli</taxon>
        <taxon>Bacillales</taxon>
        <taxon>Paenibacillaceae</taxon>
        <taxon>Paenibacillus</taxon>
    </lineage>
</organism>
<comment type="caution">
    <text evidence="3">The sequence shown here is derived from an EMBL/GenBank/DDBJ whole genome shotgun (WGS) entry which is preliminary data.</text>
</comment>
<dbReference type="Pfam" id="PF01381">
    <property type="entry name" value="HTH_3"/>
    <property type="match status" value="1"/>
</dbReference>
<dbReference type="InterPro" id="IPR010982">
    <property type="entry name" value="Lambda_DNA-bd_dom_sf"/>
</dbReference>
<dbReference type="Proteomes" id="UP000618579">
    <property type="component" value="Unassembled WGS sequence"/>
</dbReference>
<dbReference type="PANTHER" id="PTHR46558">
    <property type="entry name" value="TRACRIPTIONAL REGULATORY PROTEIN-RELATED-RELATED"/>
    <property type="match status" value="1"/>
</dbReference>
<name>A0ABX1ZQG2_9BACL</name>
<dbReference type="PROSITE" id="PS50943">
    <property type="entry name" value="HTH_CROC1"/>
    <property type="match status" value="1"/>
</dbReference>
<dbReference type="Gene3D" id="1.10.260.40">
    <property type="entry name" value="lambda repressor-like DNA-binding domains"/>
    <property type="match status" value="1"/>
</dbReference>
<dbReference type="PANTHER" id="PTHR46558:SF11">
    <property type="entry name" value="HTH-TYPE TRANSCRIPTIONAL REGULATOR XRE"/>
    <property type="match status" value="1"/>
</dbReference>